<dbReference type="InterPro" id="IPR020894">
    <property type="entry name" value="Cadherin_CS"/>
</dbReference>
<dbReference type="PANTHER" id="PTHR24028">
    <property type="entry name" value="CADHERIN-87A"/>
    <property type="match status" value="1"/>
</dbReference>
<evidence type="ECO:0000256" key="3">
    <source>
        <dbReference type="ARBA" id="ARBA00022737"/>
    </source>
</evidence>
<evidence type="ECO:0000256" key="7">
    <source>
        <dbReference type="ARBA" id="ARBA00023180"/>
    </source>
</evidence>
<reference evidence="11" key="1">
    <citation type="submission" date="2025-08" db="UniProtKB">
        <authorList>
            <consortium name="RefSeq"/>
        </authorList>
    </citation>
    <scope>IDENTIFICATION</scope>
    <source>
        <tissue evidence="11">Muscle</tissue>
    </source>
</reference>
<evidence type="ECO:0000259" key="9">
    <source>
        <dbReference type="PROSITE" id="PS50268"/>
    </source>
</evidence>
<dbReference type="PRINTS" id="PR00205">
    <property type="entry name" value="CADHERIN"/>
</dbReference>
<organism evidence="10 11">
    <name type="scientific">Limulus polyphemus</name>
    <name type="common">Atlantic horseshoe crab</name>
    <dbReference type="NCBI Taxonomy" id="6850"/>
    <lineage>
        <taxon>Eukaryota</taxon>
        <taxon>Metazoa</taxon>
        <taxon>Ecdysozoa</taxon>
        <taxon>Arthropoda</taxon>
        <taxon>Chelicerata</taxon>
        <taxon>Merostomata</taxon>
        <taxon>Xiphosura</taxon>
        <taxon>Limulidae</taxon>
        <taxon>Limulus</taxon>
    </lineage>
</organism>
<dbReference type="Proteomes" id="UP000694941">
    <property type="component" value="Unplaced"/>
</dbReference>
<dbReference type="PROSITE" id="PS00232">
    <property type="entry name" value="CADHERIN_1"/>
    <property type="match status" value="1"/>
</dbReference>
<keyword evidence="7" id="KW-0325">Glycoprotein</keyword>
<keyword evidence="6" id="KW-0472">Membrane</keyword>
<dbReference type="PANTHER" id="PTHR24028:SF328">
    <property type="entry name" value="CADHERIN-3"/>
    <property type="match status" value="1"/>
</dbReference>
<dbReference type="CDD" id="cd11304">
    <property type="entry name" value="Cadherin_repeat"/>
    <property type="match status" value="2"/>
</dbReference>
<dbReference type="SUPFAM" id="SSF50998">
    <property type="entry name" value="Quinoprotein alcohol dehydrogenase-like"/>
    <property type="match status" value="1"/>
</dbReference>
<protein>
    <submittedName>
        <fullName evidence="11">Cadherin-3-like</fullName>
    </submittedName>
</protein>
<name>A0ABM1TER2_LIMPO</name>
<dbReference type="GeneID" id="111088461"/>
<sequence>MANKNVLWVHMANNNVLWVHMANNNVLWVHMANKNVLWVHMANNNVFWVHMANNNVFWVHMANNNVLWVHMANKNVLWVHMANKNVLWVHMANNNVFWAYIFNKNVLGVLNNEVMYDNRCYLTSGGSSEIFTINEALPVDSILGRIQVNGNAGNDGDIVLSLDGDNLPISIEPYTKNLILRQKLDKEGLEGVQTISVDVSCSKTGVEDPSIIIPVRIIVTDANDNGPRFIGSPYTLNISEITVVGTVVMQDIKAVDDDQAGLFNTVEYFIERGPYSHLLAFDNRLEGILILNSPLDFETLPKFSVKIRAQ</sequence>
<keyword evidence="2" id="KW-0812">Transmembrane</keyword>
<evidence type="ECO:0000256" key="5">
    <source>
        <dbReference type="ARBA" id="ARBA00022989"/>
    </source>
</evidence>
<dbReference type="InterPro" id="IPR002126">
    <property type="entry name" value="Cadherin-like_dom"/>
</dbReference>
<dbReference type="InterPro" id="IPR011047">
    <property type="entry name" value="Quinoprotein_ADH-like_sf"/>
</dbReference>
<dbReference type="InterPro" id="IPR015919">
    <property type="entry name" value="Cadherin-like_sf"/>
</dbReference>
<accession>A0ABM1TER2</accession>
<dbReference type="PROSITE" id="PS50268">
    <property type="entry name" value="CADHERIN_2"/>
    <property type="match status" value="2"/>
</dbReference>
<proteinExistence type="predicted"/>
<feature type="domain" description="Cadherin" evidence="9">
    <location>
        <begin position="230"/>
        <end position="309"/>
    </location>
</feature>
<keyword evidence="4 8" id="KW-0106">Calcium</keyword>
<evidence type="ECO:0000256" key="1">
    <source>
        <dbReference type="ARBA" id="ARBA00004167"/>
    </source>
</evidence>
<feature type="domain" description="Cadherin" evidence="9">
    <location>
        <begin position="148"/>
        <end position="229"/>
    </location>
</feature>
<evidence type="ECO:0000313" key="10">
    <source>
        <dbReference type="Proteomes" id="UP000694941"/>
    </source>
</evidence>
<dbReference type="SUPFAM" id="SSF49313">
    <property type="entry name" value="Cadherin-like"/>
    <property type="match status" value="1"/>
</dbReference>
<feature type="non-terminal residue" evidence="11">
    <location>
        <position position="310"/>
    </location>
</feature>
<evidence type="ECO:0000313" key="11">
    <source>
        <dbReference type="RefSeq" id="XP_022254368.1"/>
    </source>
</evidence>
<keyword evidence="10" id="KW-1185">Reference proteome</keyword>
<keyword evidence="5" id="KW-1133">Transmembrane helix</keyword>
<comment type="subcellular location">
    <subcellularLocation>
        <location evidence="1">Membrane</location>
        <topology evidence="1">Single-pass membrane protein</topology>
    </subcellularLocation>
</comment>
<evidence type="ECO:0000256" key="8">
    <source>
        <dbReference type="PROSITE-ProRule" id="PRU00043"/>
    </source>
</evidence>
<gene>
    <name evidence="11" type="primary">LOC111088461</name>
</gene>
<dbReference type="RefSeq" id="XP_022254368.1">
    <property type="nucleotide sequence ID" value="XM_022398660.1"/>
</dbReference>
<evidence type="ECO:0000256" key="4">
    <source>
        <dbReference type="ARBA" id="ARBA00022837"/>
    </source>
</evidence>
<keyword evidence="3" id="KW-0677">Repeat</keyword>
<evidence type="ECO:0000256" key="2">
    <source>
        <dbReference type="ARBA" id="ARBA00022692"/>
    </source>
</evidence>
<dbReference type="Gene3D" id="2.60.40.60">
    <property type="entry name" value="Cadherins"/>
    <property type="match status" value="2"/>
</dbReference>
<dbReference type="InterPro" id="IPR050174">
    <property type="entry name" value="Protocadherin/Cadherin-CA"/>
</dbReference>
<evidence type="ECO:0000256" key="6">
    <source>
        <dbReference type="ARBA" id="ARBA00023136"/>
    </source>
</evidence>